<evidence type="ECO:0000313" key="1">
    <source>
        <dbReference type="EMBL" id="KAF8410898.1"/>
    </source>
</evidence>
<reference evidence="1 2" key="1">
    <citation type="submission" date="2020-04" db="EMBL/GenBank/DDBJ databases">
        <title>Plant Genome Project.</title>
        <authorList>
            <person name="Zhang R.-G."/>
        </authorList>
    </citation>
    <scope>NUCLEOTIDE SEQUENCE [LARGE SCALE GENOMIC DNA]</scope>
    <source>
        <strain evidence="1">YNK0</strain>
        <tissue evidence="1">Leaf</tissue>
    </source>
</reference>
<keyword evidence="2" id="KW-1185">Reference proteome</keyword>
<dbReference type="EMBL" id="JABCRI010000002">
    <property type="protein sequence ID" value="KAF8410898.1"/>
    <property type="molecule type" value="Genomic_DNA"/>
</dbReference>
<gene>
    <name evidence="1" type="ORF">HHK36_003435</name>
</gene>
<comment type="caution">
    <text evidence="1">The sequence shown here is derived from an EMBL/GenBank/DDBJ whole genome shotgun (WGS) entry which is preliminary data.</text>
</comment>
<name>A0A835DNY2_TETSI</name>
<dbReference type="Proteomes" id="UP000655225">
    <property type="component" value="Unassembled WGS sequence"/>
</dbReference>
<dbReference type="InterPro" id="IPR036872">
    <property type="entry name" value="CH_dom_sf"/>
</dbReference>
<protein>
    <submittedName>
        <fullName evidence="1">Uncharacterized protein</fullName>
    </submittedName>
</protein>
<organism evidence="1 2">
    <name type="scientific">Tetracentron sinense</name>
    <name type="common">Spur-leaf</name>
    <dbReference type="NCBI Taxonomy" id="13715"/>
    <lineage>
        <taxon>Eukaryota</taxon>
        <taxon>Viridiplantae</taxon>
        <taxon>Streptophyta</taxon>
        <taxon>Embryophyta</taxon>
        <taxon>Tracheophyta</taxon>
        <taxon>Spermatophyta</taxon>
        <taxon>Magnoliopsida</taxon>
        <taxon>Trochodendrales</taxon>
        <taxon>Trochodendraceae</taxon>
        <taxon>Tetracentron</taxon>
    </lineage>
</organism>
<sequence>MEGVSTLDFVVNKADSQNGSLAEYFASIGVAQSAIQYFENMRNFLMAVGDMKLLTFEASDLEKGGSSVKVVDCILCLKGFHEWKQAGGIGIWRYGGTVRITSLPKLSPSSLIGSESADESLTQNCHTIRRDPDFTHVNLTTIQVLVILERF</sequence>
<proteinExistence type="predicted"/>
<accession>A0A835DNY2</accession>
<dbReference type="OrthoDB" id="3176171at2759"/>
<dbReference type="Gene3D" id="1.10.418.10">
    <property type="entry name" value="Calponin-like domain"/>
    <property type="match status" value="1"/>
</dbReference>
<dbReference type="SUPFAM" id="SSF47576">
    <property type="entry name" value="Calponin-homology domain, CH-domain"/>
    <property type="match status" value="1"/>
</dbReference>
<dbReference type="AlphaFoldDB" id="A0A835DNY2"/>
<evidence type="ECO:0000313" key="2">
    <source>
        <dbReference type="Proteomes" id="UP000655225"/>
    </source>
</evidence>